<dbReference type="AlphaFoldDB" id="A0A9N7UF05"/>
<reference evidence="2" key="1">
    <citation type="submission" date="2020-03" db="EMBL/GenBank/DDBJ databases">
        <authorList>
            <person name="Weist P."/>
        </authorList>
    </citation>
    <scope>NUCLEOTIDE SEQUENCE</scope>
</reference>
<comment type="caution">
    <text evidence="2">The sequence shown here is derived from an EMBL/GenBank/DDBJ whole genome shotgun (WGS) entry which is preliminary data.</text>
</comment>
<organism evidence="2 3">
    <name type="scientific">Pleuronectes platessa</name>
    <name type="common">European plaice</name>
    <dbReference type="NCBI Taxonomy" id="8262"/>
    <lineage>
        <taxon>Eukaryota</taxon>
        <taxon>Metazoa</taxon>
        <taxon>Chordata</taxon>
        <taxon>Craniata</taxon>
        <taxon>Vertebrata</taxon>
        <taxon>Euteleostomi</taxon>
        <taxon>Actinopterygii</taxon>
        <taxon>Neopterygii</taxon>
        <taxon>Teleostei</taxon>
        <taxon>Neoteleostei</taxon>
        <taxon>Acanthomorphata</taxon>
        <taxon>Carangaria</taxon>
        <taxon>Pleuronectiformes</taxon>
        <taxon>Pleuronectoidei</taxon>
        <taxon>Pleuronectidae</taxon>
        <taxon>Pleuronectes</taxon>
    </lineage>
</organism>
<dbReference type="Proteomes" id="UP001153269">
    <property type="component" value="Unassembled WGS sequence"/>
</dbReference>
<keyword evidence="3" id="KW-1185">Reference proteome</keyword>
<proteinExistence type="predicted"/>
<evidence type="ECO:0000313" key="2">
    <source>
        <dbReference type="EMBL" id="CAB1429625.1"/>
    </source>
</evidence>
<sequence>MLTLYEPRSLSSSLKSVVFLSVGEAEHSLVDVLADFSVRQLTDGVRSGSDRIDYRCHSCSPVTPSTPSAHPDELLTTAAEG</sequence>
<name>A0A9N7UF05_PLEPL</name>
<protein>
    <submittedName>
        <fullName evidence="2">Uncharacterized protein</fullName>
    </submittedName>
</protein>
<evidence type="ECO:0000256" key="1">
    <source>
        <dbReference type="SAM" id="MobiDB-lite"/>
    </source>
</evidence>
<evidence type="ECO:0000313" key="3">
    <source>
        <dbReference type="Proteomes" id="UP001153269"/>
    </source>
</evidence>
<dbReference type="EMBL" id="CADEAL010001157">
    <property type="protein sequence ID" value="CAB1429625.1"/>
    <property type="molecule type" value="Genomic_DNA"/>
</dbReference>
<accession>A0A9N7UF05</accession>
<feature type="region of interest" description="Disordered" evidence="1">
    <location>
        <begin position="60"/>
        <end position="81"/>
    </location>
</feature>
<gene>
    <name evidence="2" type="ORF">PLEPLA_LOCUS17603</name>
</gene>